<comment type="caution">
    <text evidence="2">The sequence shown here is derived from an EMBL/GenBank/DDBJ whole genome shotgun (WGS) entry which is preliminary data.</text>
</comment>
<gene>
    <name evidence="2" type="ORF">A3G99_00740</name>
</gene>
<keyword evidence="1" id="KW-1133">Transmembrane helix</keyword>
<evidence type="ECO:0000313" key="3">
    <source>
        <dbReference type="Proteomes" id="UP000176558"/>
    </source>
</evidence>
<reference evidence="2 3" key="1">
    <citation type="journal article" date="2016" name="Nat. Commun.">
        <title>Thousands of microbial genomes shed light on interconnected biogeochemical processes in an aquifer system.</title>
        <authorList>
            <person name="Anantharaman K."/>
            <person name="Brown C.T."/>
            <person name="Hug L.A."/>
            <person name="Sharon I."/>
            <person name="Castelle C.J."/>
            <person name="Probst A.J."/>
            <person name="Thomas B.C."/>
            <person name="Singh A."/>
            <person name="Wilkins M.J."/>
            <person name="Karaoz U."/>
            <person name="Brodie E.L."/>
            <person name="Williams K.H."/>
            <person name="Hubbard S.S."/>
            <person name="Banfield J.F."/>
        </authorList>
    </citation>
    <scope>NUCLEOTIDE SEQUENCE [LARGE SCALE GENOMIC DNA]</scope>
</reference>
<dbReference type="AlphaFoldDB" id="A0A1G2US93"/>
<evidence type="ECO:0000256" key="1">
    <source>
        <dbReference type="SAM" id="Phobius"/>
    </source>
</evidence>
<feature type="transmembrane region" description="Helical" evidence="1">
    <location>
        <begin position="12"/>
        <end position="39"/>
    </location>
</feature>
<keyword evidence="1" id="KW-0812">Transmembrane</keyword>
<feature type="transmembrane region" description="Helical" evidence="1">
    <location>
        <begin position="51"/>
        <end position="72"/>
    </location>
</feature>
<accession>A0A1G2US93</accession>
<protein>
    <submittedName>
        <fullName evidence="2">Uncharacterized protein</fullName>
    </submittedName>
</protein>
<dbReference type="EMBL" id="MHWT01000019">
    <property type="protein sequence ID" value="OHB12275.1"/>
    <property type="molecule type" value="Genomic_DNA"/>
</dbReference>
<organism evidence="2 3">
    <name type="scientific">Candidatus Zambryskibacteria bacterium RIFCSPLOWO2_12_FULL_39_23</name>
    <dbReference type="NCBI Taxonomy" id="1802776"/>
    <lineage>
        <taxon>Bacteria</taxon>
        <taxon>Candidatus Zambryskiibacteriota</taxon>
    </lineage>
</organism>
<name>A0A1G2US93_9BACT</name>
<evidence type="ECO:0000313" key="2">
    <source>
        <dbReference type="EMBL" id="OHB12275.1"/>
    </source>
</evidence>
<keyword evidence="1" id="KW-0472">Membrane</keyword>
<sequence>MGNLKGSARINVIRNIVTWWSGLGWAISLFLVVGALIVWEFVTPSKETGSDFLSVTAILMMAINIIATLLIVRDVTARTRFYAEQDEAWFGQKCFEVLDLAYQVQNTALASAIPDDVVRKGLEYYIWLGEKSLPIKGIPATPQDFDIMLRFFQKNGHAKITTDDFAFPEKWEWWKRRVGFQDP</sequence>
<proteinExistence type="predicted"/>
<dbReference type="Proteomes" id="UP000176558">
    <property type="component" value="Unassembled WGS sequence"/>
</dbReference>